<evidence type="ECO:0000256" key="3">
    <source>
        <dbReference type="ARBA" id="ARBA00007726"/>
    </source>
</evidence>
<dbReference type="EMBL" id="QAPF01000132">
    <property type="protein sequence ID" value="TEA15541.1"/>
    <property type="molecule type" value="Genomic_DNA"/>
</dbReference>
<dbReference type="Proteomes" id="UP000295604">
    <property type="component" value="Unassembled WGS sequence"/>
</dbReference>
<evidence type="ECO:0000256" key="14">
    <source>
        <dbReference type="ARBA" id="ARBA00023172"/>
    </source>
</evidence>
<evidence type="ECO:0000256" key="6">
    <source>
        <dbReference type="ARBA" id="ARBA00022454"/>
    </source>
</evidence>
<keyword evidence="11" id="KW-0067">ATP-binding</keyword>
<keyword evidence="16" id="KW-0539">Nucleus</keyword>
<dbReference type="AlphaFoldDB" id="A0A4R8TCC0"/>
<dbReference type="InterPro" id="IPR005161">
    <property type="entry name" value="Ku_N"/>
</dbReference>
<comment type="function">
    <text evidence="17">Single-stranded DNA-dependent ATP-dependent helicase. Involved in non-homologous end joining (NHEJ) DNA double strand break repair. DNA-binding is sequence-independent but has a high affinity to nicks in double-stranded DNA and to the ends of duplex DNA. Binds to naturally occurring chromosomal ends, and therefore provides chromosomal end protection. Required also for telomere recombination to repair telomeric ends in the absence of telomerase. KU70, of the KU70/KU80 heterodimer, binds to the stem loop of TLC1, the RNA component of telomerase. Involved in telomere maintenance. Interacts with telomeric repeats and subtelomeric sequences thereby controlling telomere length and protecting against subtelomeric rearrangement. Maintains telomeric chromatin, which is involved in silencing the expression of genes located at the telomere. Required for mating-type switching.</text>
</comment>
<evidence type="ECO:0000256" key="2">
    <source>
        <dbReference type="ARBA" id="ARBA00004574"/>
    </source>
</evidence>
<dbReference type="InterPro" id="IPR024193">
    <property type="entry name" value="Ku80"/>
</dbReference>
<accession>A0A4R8TCC0</accession>
<dbReference type="Pfam" id="PF02735">
    <property type="entry name" value="Ku"/>
    <property type="match status" value="1"/>
</dbReference>
<dbReference type="PANTHER" id="PTHR12604:SF4">
    <property type="entry name" value="X-RAY REPAIR CROSS-COMPLEMENTING PROTEIN 5"/>
    <property type="match status" value="1"/>
</dbReference>
<comment type="similarity">
    <text evidence="3">Belongs to the ku80 family.</text>
</comment>
<feature type="domain" description="Ku" evidence="21">
    <location>
        <begin position="333"/>
        <end position="470"/>
    </location>
</feature>
<evidence type="ECO:0000256" key="12">
    <source>
        <dbReference type="ARBA" id="ARBA00022895"/>
    </source>
</evidence>
<evidence type="ECO:0000256" key="13">
    <source>
        <dbReference type="ARBA" id="ARBA00023125"/>
    </source>
</evidence>
<dbReference type="SUPFAM" id="SSF100939">
    <property type="entry name" value="SPOC domain-like"/>
    <property type="match status" value="1"/>
</dbReference>
<dbReference type="FunFam" id="3.40.50.410:FF:000073">
    <property type="entry name" value="ATP-dependent DNA helicase II subunit 2"/>
    <property type="match status" value="1"/>
</dbReference>
<comment type="subcellular location">
    <subcellularLocation>
        <location evidence="2">Chromosome</location>
        <location evidence="2">Telomere</location>
    </subcellularLocation>
    <subcellularLocation>
        <location evidence="1">Nucleus</location>
    </subcellularLocation>
</comment>
<keyword evidence="6" id="KW-0158">Chromosome</keyword>
<dbReference type="GO" id="GO:0000781">
    <property type="term" value="C:chromosome, telomeric region"/>
    <property type="evidence" value="ECO:0007669"/>
    <property type="project" value="UniProtKB-SubCell"/>
</dbReference>
<dbReference type="GO" id="GO:0003684">
    <property type="term" value="F:damaged DNA binding"/>
    <property type="evidence" value="ECO:0007669"/>
    <property type="project" value="InterPro"/>
</dbReference>
<dbReference type="InterPro" id="IPR036465">
    <property type="entry name" value="vWFA_dom_sf"/>
</dbReference>
<dbReference type="SMART" id="SM00559">
    <property type="entry name" value="Ku78"/>
    <property type="match status" value="1"/>
</dbReference>
<evidence type="ECO:0000256" key="15">
    <source>
        <dbReference type="ARBA" id="ARBA00023204"/>
    </source>
</evidence>
<dbReference type="GO" id="GO:0042162">
    <property type="term" value="F:telomeric DNA binding"/>
    <property type="evidence" value="ECO:0007669"/>
    <property type="project" value="InterPro"/>
</dbReference>
<comment type="caution">
    <text evidence="22">The sequence shown here is derived from an EMBL/GenBank/DDBJ whole genome shotgun (WGS) entry which is preliminary data.</text>
</comment>
<dbReference type="PANTHER" id="PTHR12604">
    <property type="entry name" value="KU AUTOANTIGEN DNA HELICASE"/>
    <property type="match status" value="1"/>
</dbReference>
<dbReference type="Gene3D" id="1.25.40.240">
    <property type="entry name" value="Ku, C-terminal domain"/>
    <property type="match status" value="1"/>
</dbReference>
<keyword evidence="12" id="KW-0779">Telomere</keyword>
<keyword evidence="7" id="KW-0547">Nucleotide-binding</keyword>
<evidence type="ECO:0000256" key="10">
    <source>
        <dbReference type="ARBA" id="ARBA00022806"/>
    </source>
</evidence>
<dbReference type="EC" id="3.6.4.12" evidence="4"/>
<sequence length="745" mass="82573">MADKEAVVYIIDLGVSMGDCHNGRTESDLDWAMRYVWDKISTTVAASRKTWNVGVVGIKTDETRNSMQNEEGYSNISVLQELGPMTMTSLEALRDQVRPSESDLSSTDDGDPMSGIILAVDMIAVLTKKLKYKRQVYLITDGNGIITTEGLDDLNDKINADGVELIVLGVDFDDADYGFKEEDKPSLKRQNEKILRNFVDKCDNGTFGTIAEAIAELDTPRLKAGRPYKPYDGTLTLGLANPPEDLKIPPTPFVVNVERYFRTKTAAAPTASTVIVAGSGGDDDDDEESQARPAQPAPRPEPMDVDEDETAGFADVKHVRTYRINDPGEPGGKRDVDFDKLAKGYAYGRTAVPISESEWNITKLETAKSFTIIGFIPSEKYESFLNMGESCLTVARKFDEKSQLALSSLIHALFELESYAIARIVAKDQKEPMLVLLAPHIEPDMECLYDVPLPFAEDVRAYQFPPLDTVITVTGQKITKNHRLLPSDKLTEAMSDYVDAMDLSTFGKDDDGEPTEYAAIEDTFNPVIHRLNQAIRQRAVRPESQIDPIPPVLVRYAAPPEALVEKSKSEIESLIKIAEVKKVPPKAKGKRTRREQVKPISGLDIDALLGPSSAKRPRISAQNAIPEFKRALDTSTDLSHVGQAAKEMGEIIRSLVTDSFGDANYARAAENLGVMREGLVEFEEPQVYNDFIRDLKKKILSGELGGDRREMWWRVRTSRLGLIDVGTSEVSSVSKEEADEFFKSK</sequence>
<dbReference type="CDD" id="cd00873">
    <property type="entry name" value="KU80"/>
    <property type="match status" value="1"/>
</dbReference>
<protein>
    <recommendedName>
        <fullName evidence="5">ATP-dependent DNA helicase II subunit 2</fullName>
        <ecNumber evidence="4">3.6.4.12</ecNumber>
    </recommendedName>
    <alternativeName>
        <fullName evidence="18">ATP-dependent DNA helicase II subunit Ku80</fullName>
    </alternativeName>
</protein>
<reference evidence="22 23" key="1">
    <citation type="submission" date="2018-11" db="EMBL/GenBank/DDBJ databases">
        <title>Genome sequence and assembly of Colletotrichum sidae.</title>
        <authorList>
            <person name="Gan P."/>
            <person name="Shirasu K."/>
        </authorList>
    </citation>
    <scope>NUCLEOTIDE SEQUENCE [LARGE SCALE GENOMIC DNA]</scope>
    <source>
        <strain evidence="22 23">CBS 518.97</strain>
    </source>
</reference>
<keyword evidence="14" id="KW-0233">DNA recombination</keyword>
<keyword evidence="15" id="KW-0234">DNA repair</keyword>
<evidence type="ECO:0000256" key="4">
    <source>
        <dbReference type="ARBA" id="ARBA00012551"/>
    </source>
</evidence>
<dbReference type="FunFam" id="1.10.1600.10:FF:000002">
    <property type="entry name" value="X-ray repair cross-complementing protein 5"/>
    <property type="match status" value="1"/>
</dbReference>
<evidence type="ECO:0000256" key="5">
    <source>
        <dbReference type="ARBA" id="ARBA00021792"/>
    </source>
</evidence>
<evidence type="ECO:0000259" key="21">
    <source>
        <dbReference type="SMART" id="SM00559"/>
    </source>
</evidence>
<dbReference type="Pfam" id="PF08785">
    <property type="entry name" value="Ku_PK_bind"/>
    <property type="match status" value="1"/>
</dbReference>
<dbReference type="Gene3D" id="3.40.50.410">
    <property type="entry name" value="von Willebrand factor, type A domain"/>
    <property type="match status" value="1"/>
</dbReference>
<dbReference type="SUPFAM" id="SSF101420">
    <property type="entry name" value="C-terminal domain of Ku80"/>
    <property type="match status" value="1"/>
</dbReference>
<dbReference type="GO" id="GO:0006310">
    <property type="term" value="P:DNA recombination"/>
    <property type="evidence" value="ECO:0007669"/>
    <property type="project" value="UniProtKB-KW"/>
</dbReference>
<keyword evidence="10 22" id="KW-0347">Helicase</keyword>
<dbReference type="InterPro" id="IPR016194">
    <property type="entry name" value="SPOC-like_C_dom_sf"/>
</dbReference>
<keyword evidence="23" id="KW-1185">Reference proteome</keyword>
<organism evidence="22 23">
    <name type="scientific">Colletotrichum sidae</name>
    <dbReference type="NCBI Taxonomy" id="1347389"/>
    <lineage>
        <taxon>Eukaryota</taxon>
        <taxon>Fungi</taxon>
        <taxon>Dikarya</taxon>
        <taxon>Ascomycota</taxon>
        <taxon>Pezizomycotina</taxon>
        <taxon>Sordariomycetes</taxon>
        <taxon>Hypocreomycetidae</taxon>
        <taxon>Glomerellales</taxon>
        <taxon>Glomerellaceae</taxon>
        <taxon>Colletotrichum</taxon>
        <taxon>Colletotrichum orbiculare species complex</taxon>
    </lineage>
</organism>
<keyword evidence="13" id="KW-0238">DNA-binding</keyword>
<dbReference type="GO" id="GO:0016787">
    <property type="term" value="F:hydrolase activity"/>
    <property type="evidence" value="ECO:0007669"/>
    <property type="project" value="UniProtKB-KW"/>
</dbReference>
<dbReference type="InterPro" id="IPR006164">
    <property type="entry name" value="DNA_bd_Ku70/Ku80"/>
</dbReference>
<evidence type="ECO:0000256" key="8">
    <source>
        <dbReference type="ARBA" id="ARBA00022763"/>
    </source>
</evidence>
<evidence type="ECO:0000256" key="11">
    <source>
        <dbReference type="ARBA" id="ARBA00022840"/>
    </source>
</evidence>
<feature type="region of interest" description="Disordered" evidence="20">
    <location>
        <begin position="274"/>
        <end position="307"/>
    </location>
</feature>
<evidence type="ECO:0000256" key="19">
    <source>
        <dbReference type="ARBA" id="ARBA00047995"/>
    </source>
</evidence>
<gene>
    <name evidence="22" type="primary">KU80</name>
    <name evidence="22" type="ORF">C8034_v011271</name>
</gene>
<dbReference type="GO" id="GO:0043564">
    <property type="term" value="C:Ku70:Ku80 complex"/>
    <property type="evidence" value="ECO:0007669"/>
    <property type="project" value="InterPro"/>
</dbReference>
<evidence type="ECO:0000256" key="17">
    <source>
        <dbReference type="ARBA" id="ARBA00024890"/>
    </source>
</evidence>
<evidence type="ECO:0000256" key="18">
    <source>
        <dbReference type="ARBA" id="ARBA00031847"/>
    </source>
</evidence>
<keyword evidence="9" id="KW-0378">Hydrolase</keyword>
<dbReference type="SUPFAM" id="SSF53300">
    <property type="entry name" value="vWA-like"/>
    <property type="match status" value="1"/>
</dbReference>
<dbReference type="Gene3D" id="1.10.1600.10">
    <property type="match status" value="1"/>
</dbReference>
<dbReference type="Gene3D" id="2.40.290.10">
    <property type="match status" value="1"/>
</dbReference>
<dbReference type="PIRSF" id="PIRSF016570">
    <property type="entry name" value="Ku80"/>
    <property type="match status" value="1"/>
</dbReference>
<dbReference type="GO" id="GO:0003690">
    <property type="term" value="F:double-stranded DNA binding"/>
    <property type="evidence" value="ECO:0007669"/>
    <property type="project" value="TreeGrafter"/>
</dbReference>
<dbReference type="InterPro" id="IPR036494">
    <property type="entry name" value="Ku_C_sf"/>
</dbReference>
<evidence type="ECO:0000256" key="1">
    <source>
        <dbReference type="ARBA" id="ARBA00004123"/>
    </source>
</evidence>
<evidence type="ECO:0000256" key="16">
    <source>
        <dbReference type="ARBA" id="ARBA00023242"/>
    </source>
</evidence>
<evidence type="ECO:0000256" key="9">
    <source>
        <dbReference type="ARBA" id="ARBA00022801"/>
    </source>
</evidence>
<keyword evidence="8" id="KW-0227">DNA damage</keyword>
<dbReference type="Pfam" id="PF03731">
    <property type="entry name" value="Ku_N"/>
    <property type="match status" value="1"/>
</dbReference>
<dbReference type="GO" id="GO:0005524">
    <property type="term" value="F:ATP binding"/>
    <property type="evidence" value="ECO:0007669"/>
    <property type="project" value="UniProtKB-KW"/>
</dbReference>
<proteinExistence type="inferred from homology"/>
<dbReference type="GO" id="GO:0003678">
    <property type="term" value="F:DNA helicase activity"/>
    <property type="evidence" value="ECO:0007669"/>
    <property type="project" value="UniProtKB-EC"/>
</dbReference>
<evidence type="ECO:0000256" key="7">
    <source>
        <dbReference type="ARBA" id="ARBA00022741"/>
    </source>
</evidence>
<evidence type="ECO:0000313" key="23">
    <source>
        <dbReference type="Proteomes" id="UP000295604"/>
    </source>
</evidence>
<dbReference type="InterPro" id="IPR014893">
    <property type="entry name" value="Ku_PK_bind"/>
</dbReference>
<dbReference type="GO" id="GO:0000723">
    <property type="term" value="P:telomere maintenance"/>
    <property type="evidence" value="ECO:0007669"/>
    <property type="project" value="InterPro"/>
</dbReference>
<evidence type="ECO:0000256" key="20">
    <source>
        <dbReference type="SAM" id="MobiDB-lite"/>
    </source>
</evidence>
<evidence type="ECO:0000313" key="22">
    <source>
        <dbReference type="EMBL" id="TEA15541.1"/>
    </source>
</evidence>
<dbReference type="GO" id="GO:0006303">
    <property type="term" value="P:double-strand break repair via nonhomologous end joining"/>
    <property type="evidence" value="ECO:0007669"/>
    <property type="project" value="InterPro"/>
</dbReference>
<comment type="catalytic activity">
    <reaction evidence="19">
        <text>ATP + H2O = ADP + phosphate + H(+)</text>
        <dbReference type="Rhea" id="RHEA:13065"/>
        <dbReference type="ChEBI" id="CHEBI:15377"/>
        <dbReference type="ChEBI" id="CHEBI:15378"/>
        <dbReference type="ChEBI" id="CHEBI:30616"/>
        <dbReference type="ChEBI" id="CHEBI:43474"/>
        <dbReference type="ChEBI" id="CHEBI:456216"/>
        <dbReference type="EC" id="3.6.4.12"/>
    </reaction>
</comment>
<name>A0A4R8TCC0_9PEZI</name>